<dbReference type="PROSITE" id="PS50801">
    <property type="entry name" value="STAS"/>
    <property type="match status" value="1"/>
</dbReference>
<dbReference type="CDD" id="cd07043">
    <property type="entry name" value="STAS_anti-anti-sigma_factors"/>
    <property type="match status" value="1"/>
</dbReference>
<protein>
    <submittedName>
        <fullName evidence="2">STAS domain-containing protein</fullName>
    </submittedName>
</protein>
<accession>A0A494X5S4</accession>
<dbReference type="InterPro" id="IPR058548">
    <property type="entry name" value="MlaB-like_STAS"/>
</dbReference>
<sequence>MGAHTQFETGARLTFETAKAVLDAGLSRIAAGATQVDCAPLEHFDSSALAVLLAWRRAAQERGADLAVAGLPAGLASLAEAYGVTPLIVSAV</sequence>
<feature type="domain" description="STAS" evidence="1">
    <location>
        <begin position="36"/>
        <end position="92"/>
    </location>
</feature>
<gene>
    <name evidence="2" type="ORF">D7S86_25690</name>
</gene>
<reference evidence="2 3" key="1">
    <citation type="submission" date="2018-10" db="EMBL/GenBank/DDBJ databases">
        <title>Robbsia sp. DHC34, isolated from soil.</title>
        <authorList>
            <person name="Gao Z.-H."/>
            <person name="Qiu L.-H."/>
        </authorList>
    </citation>
    <scope>NUCLEOTIDE SEQUENCE [LARGE SCALE GENOMIC DNA]</scope>
    <source>
        <strain evidence="2 3">DHC34</strain>
    </source>
</reference>
<keyword evidence="3" id="KW-1185">Reference proteome</keyword>
<dbReference type="AlphaFoldDB" id="A0A494X5S4"/>
<evidence type="ECO:0000259" key="1">
    <source>
        <dbReference type="PROSITE" id="PS50801"/>
    </source>
</evidence>
<organism evidence="2 3">
    <name type="scientific">Pararobbsia silviterrae</name>
    <dbReference type="NCBI Taxonomy" id="1792498"/>
    <lineage>
        <taxon>Bacteria</taxon>
        <taxon>Pseudomonadati</taxon>
        <taxon>Pseudomonadota</taxon>
        <taxon>Betaproteobacteria</taxon>
        <taxon>Burkholderiales</taxon>
        <taxon>Burkholderiaceae</taxon>
        <taxon>Pararobbsia</taxon>
    </lineage>
</organism>
<dbReference type="InterPro" id="IPR036513">
    <property type="entry name" value="STAS_dom_sf"/>
</dbReference>
<dbReference type="SUPFAM" id="SSF52091">
    <property type="entry name" value="SpoIIaa-like"/>
    <property type="match status" value="1"/>
</dbReference>
<dbReference type="EMBL" id="RBZU01000016">
    <property type="protein sequence ID" value="RKP45730.1"/>
    <property type="molecule type" value="Genomic_DNA"/>
</dbReference>
<name>A0A494X5S4_9BURK</name>
<dbReference type="OrthoDB" id="9156744at2"/>
<dbReference type="InterPro" id="IPR002645">
    <property type="entry name" value="STAS_dom"/>
</dbReference>
<comment type="caution">
    <text evidence="2">The sequence shown here is derived from an EMBL/GenBank/DDBJ whole genome shotgun (WGS) entry which is preliminary data.</text>
</comment>
<proteinExistence type="predicted"/>
<dbReference type="Proteomes" id="UP000270342">
    <property type="component" value="Unassembled WGS sequence"/>
</dbReference>
<dbReference type="Pfam" id="PF13466">
    <property type="entry name" value="STAS_2"/>
    <property type="match status" value="1"/>
</dbReference>
<evidence type="ECO:0000313" key="3">
    <source>
        <dbReference type="Proteomes" id="UP000270342"/>
    </source>
</evidence>
<dbReference type="RefSeq" id="WP_121090777.1">
    <property type="nucleotide sequence ID" value="NZ_RBZU01000016.1"/>
</dbReference>
<dbReference type="Gene3D" id="3.30.750.24">
    <property type="entry name" value="STAS domain"/>
    <property type="match status" value="1"/>
</dbReference>
<evidence type="ECO:0000313" key="2">
    <source>
        <dbReference type="EMBL" id="RKP45730.1"/>
    </source>
</evidence>